<dbReference type="Gene3D" id="1.50.10.20">
    <property type="match status" value="1"/>
</dbReference>
<dbReference type="Proteomes" id="UP001152759">
    <property type="component" value="Chromosome 7"/>
</dbReference>
<evidence type="ECO:0000313" key="5">
    <source>
        <dbReference type="Proteomes" id="UP001152759"/>
    </source>
</evidence>
<keyword evidence="2" id="KW-0472">Membrane</keyword>
<dbReference type="EMBL" id="OU963868">
    <property type="protein sequence ID" value="CAH0392768.1"/>
    <property type="molecule type" value="Genomic_DNA"/>
</dbReference>
<evidence type="ECO:0000259" key="3">
    <source>
        <dbReference type="Pfam" id="PF13249"/>
    </source>
</evidence>
<feature type="transmembrane region" description="Helical" evidence="2">
    <location>
        <begin position="124"/>
        <end position="144"/>
    </location>
</feature>
<dbReference type="Pfam" id="PF13249">
    <property type="entry name" value="SQHop_cyclase_N"/>
    <property type="match status" value="1"/>
</dbReference>
<dbReference type="PANTHER" id="PTHR11764:SF20">
    <property type="entry name" value="LANOSTEROL SYNTHASE"/>
    <property type="match status" value="1"/>
</dbReference>
<dbReference type="GO" id="GO:0016104">
    <property type="term" value="P:triterpenoid biosynthetic process"/>
    <property type="evidence" value="ECO:0007669"/>
    <property type="project" value="InterPro"/>
</dbReference>
<feature type="domain" description="Squalene cyclase N-terminal" evidence="3">
    <location>
        <begin position="10"/>
        <end position="292"/>
    </location>
</feature>
<evidence type="ECO:0000313" key="4">
    <source>
        <dbReference type="EMBL" id="CAH0392768.1"/>
    </source>
</evidence>
<gene>
    <name evidence="4" type="ORF">BEMITA_LOCUS11241</name>
</gene>
<dbReference type="SUPFAM" id="SSF48239">
    <property type="entry name" value="Terpenoid cyclases/Protein prenyltransferases"/>
    <property type="match status" value="2"/>
</dbReference>
<dbReference type="InterPro" id="IPR018333">
    <property type="entry name" value="Squalene_cyclase"/>
</dbReference>
<proteinExistence type="inferred from homology"/>
<keyword evidence="5" id="KW-1185">Reference proteome</keyword>
<keyword evidence="2" id="KW-0812">Transmembrane</keyword>
<protein>
    <recommendedName>
        <fullName evidence="3">Squalene cyclase N-terminal domain-containing protein</fullName>
    </recommendedName>
</protein>
<dbReference type="PANTHER" id="PTHR11764">
    <property type="entry name" value="TERPENE CYCLASE/MUTASE FAMILY MEMBER"/>
    <property type="match status" value="1"/>
</dbReference>
<reference evidence="4" key="1">
    <citation type="submission" date="2021-12" db="EMBL/GenBank/DDBJ databases">
        <authorList>
            <person name="King R."/>
        </authorList>
    </citation>
    <scope>NUCLEOTIDE SEQUENCE</scope>
</reference>
<dbReference type="GO" id="GO:0005811">
    <property type="term" value="C:lipid droplet"/>
    <property type="evidence" value="ECO:0007669"/>
    <property type="project" value="InterPro"/>
</dbReference>
<dbReference type="AlphaFoldDB" id="A0A9P0AIW7"/>
<evidence type="ECO:0000256" key="1">
    <source>
        <dbReference type="ARBA" id="ARBA00009755"/>
    </source>
</evidence>
<name>A0A9P0AIW7_BEMTA</name>
<dbReference type="InterPro" id="IPR032697">
    <property type="entry name" value="SQ_cyclase_N"/>
</dbReference>
<keyword evidence="2" id="KW-1133">Transmembrane helix</keyword>
<dbReference type="KEGG" id="btab:109032722"/>
<comment type="similarity">
    <text evidence="1">Belongs to the terpene cyclase/mutase family.</text>
</comment>
<accession>A0A9P0AIW7</accession>
<dbReference type="GO" id="GO:0016866">
    <property type="term" value="F:intramolecular transferase activity"/>
    <property type="evidence" value="ECO:0007669"/>
    <property type="project" value="InterPro"/>
</dbReference>
<evidence type="ECO:0000256" key="2">
    <source>
        <dbReference type="SAM" id="Phobius"/>
    </source>
</evidence>
<sequence>MDTDSLNRTITRATEALLHDQKPDGHWIYELETDAAITAQYLLYFHYFGETPDPILEQNLANYLRRTQLPTGGWALHTDGPMDIRPSAQAYFALKMAGDPPDAQHMTLARDAILRAGRAEAGNVFSRILFALFGIVAWDAVPMMPVEIILLPQWFPFHLSKMSYWARATIVPLLVLCAKRPLARNPRGVRIDEIFITPPSTVGLLPRRPHQSLGWFTFFRFADAFLRVLDPFSPKFLRQRAIDTAVKFVDERLNGEDGLGAAFPPILYSMIMYDVLGNHSSRDIARSALDKLLFNRIDEVHCQSCLSPVWDTVLAAQALLETRDQHALTAARRGLEWLRPRQVLDVHGD</sequence>
<dbReference type="InterPro" id="IPR008930">
    <property type="entry name" value="Terpenoid_cyclase/PrenylTrfase"/>
</dbReference>
<organism evidence="4 5">
    <name type="scientific">Bemisia tabaci</name>
    <name type="common">Sweetpotato whitefly</name>
    <name type="synonym">Aleurodes tabaci</name>
    <dbReference type="NCBI Taxonomy" id="7038"/>
    <lineage>
        <taxon>Eukaryota</taxon>
        <taxon>Metazoa</taxon>
        <taxon>Ecdysozoa</taxon>
        <taxon>Arthropoda</taxon>
        <taxon>Hexapoda</taxon>
        <taxon>Insecta</taxon>
        <taxon>Pterygota</taxon>
        <taxon>Neoptera</taxon>
        <taxon>Paraneoptera</taxon>
        <taxon>Hemiptera</taxon>
        <taxon>Sternorrhyncha</taxon>
        <taxon>Aleyrodoidea</taxon>
        <taxon>Aleyrodidae</taxon>
        <taxon>Aleyrodinae</taxon>
        <taxon>Bemisia</taxon>
    </lineage>
</organism>